<dbReference type="Gene3D" id="3.30.420.10">
    <property type="entry name" value="Ribonuclease H-like superfamily/Ribonuclease H"/>
    <property type="match status" value="1"/>
</dbReference>
<accession>A0AAV8ZN56</accession>
<sequence length="161" mass="18343">MQVRRVNEGERPHPAVRGYVPVVDGEEERVVVWTDVAMNGEGRKVCTWMVSANGRALEKGRCIVEGELGSTELEGMAVWRGIREGLERRADVRVVLIITDSEQVVKQIRKFYNTWWVVNKIQGEILGGLERGIKIGVKWSSRANNGIRAVDREYRRLLREG</sequence>
<proteinExistence type="predicted"/>
<dbReference type="GO" id="GO:0003676">
    <property type="term" value="F:nucleic acid binding"/>
    <property type="evidence" value="ECO:0007669"/>
    <property type="project" value="InterPro"/>
</dbReference>
<name>A0AAV8ZN56_9CUCU</name>
<evidence type="ECO:0000313" key="2">
    <source>
        <dbReference type="Proteomes" id="UP001162156"/>
    </source>
</evidence>
<dbReference type="InterPro" id="IPR036397">
    <property type="entry name" value="RNaseH_sf"/>
</dbReference>
<dbReference type="EMBL" id="JANEYF010000878">
    <property type="protein sequence ID" value="KAJ8967287.1"/>
    <property type="molecule type" value="Genomic_DNA"/>
</dbReference>
<dbReference type="Proteomes" id="UP001162156">
    <property type="component" value="Unassembled WGS sequence"/>
</dbReference>
<organism evidence="1 2">
    <name type="scientific">Rhamnusium bicolor</name>
    <dbReference type="NCBI Taxonomy" id="1586634"/>
    <lineage>
        <taxon>Eukaryota</taxon>
        <taxon>Metazoa</taxon>
        <taxon>Ecdysozoa</taxon>
        <taxon>Arthropoda</taxon>
        <taxon>Hexapoda</taxon>
        <taxon>Insecta</taxon>
        <taxon>Pterygota</taxon>
        <taxon>Neoptera</taxon>
        <taxon>Endopterygota</taxon>
        <taxon>Coleoptera</taxon>
        <taxon>Polyphaga</taxon>
        <taxon>Cucujiformia</taxon>
        <taxon>Chrysomeloidea</taxon>
        <taxon>Cerambycidae</taxon>
        <taxon>Lepturinae</taxon>
        <taxon>Rhagiini</taxon>
        <taxon>Rhamnusium</taxon>
    </lineage>
</organism>
<evidence type="ECO:0008006" key="3">
    <source>
        <dbReference type="Google" id="ProtNLM"/>
    </source>
</evidence>
<gene>
    <name evidence="1" type="ORF">NQ314_002960</name>
</gene>
<protein>
    <recommendedName>
        <fullName evidence="3">RNase H type-1 domain-containing protein</fullName>
    </recommendedName>
</protein>
<keyword evidence="2" id="KW-1185">Reference proteome</keyword>
<comment type="caution">
    <text evidence="1">The sequence shown here is derived from an EMBL/GenBank/DDBJ whole genome shotgun (WGS) entry which is preliminary data.</text>
</comment>
<reference evidence="1" key="1">
    <citation type="journal article" date="2023" name="Insect Mol. Biol.">
        <title>Genome sequencing provides insights into the evolution of gene families encoding plant cell wall-degrading enzymes in longhorned beetles.</title>
        <authorList>
            <person name="Shin N.R."/>
            <person name="Okamura Y."/>
            <person name="Kirsch R."/>
            <person name="Pauchet Y."/>
        </authorList>
    </citation>
    <scope>NUCLEOTIDE SEQUENCE</scope>
    <source>
        <strain evidence="1">RBIC_L_NR</strain>
    </source>
</reference>
<dbReference type="SUPFAM" id="SSF53098">
    <property type="entry name" value="Ribonuclease H-like"/>
    <property type="match status" value="1"/>
</dbReference>
<dbReference type="InterPro" id="IPR012337">
    <property type="entry name" value="RNaseH-like_sf"/>
</dbReference>
<evidence type="ECO:0000313" key="1">
    <source>
        <dbReference type="EMBL" id="KAJ8967287.1"/>
    </source>
</evidence>
<dbReference type="AlphaFoldDB" id="A0AAV8ZN56"/>